<dbReference type="EC" id="2.8.1.7" evidence="3"/>
<comment type="similarity">
    <text evidence="2">Belongs to the class-V pyridoxal-phosphate-dependent aminotransferase family. Csd subfamily.</text>
</comment>
<dbReference type="InterPro" id="IPR000192">
    <property type="entry name" value="Aminotrans_V_dom"/>
</dbReference>
<dbReference type="AlphaFoldDB" id="W6N3U3"/>
<organism evidence="8 9">
    <name type="scientific">Clostridium tyrobutyricum DIVETGP</name>
    <dbReference type="NCBI Taxonomy" id="1408889"/>
    <lineage>
        <taxon>Bacteria</taxon>
        <taxon>Bacillati</taxon>
        <taxon>Bacillota</taxon>
        <taxon>Clostridia</taxon>
        <taxon>Eubacteriales</taxon>
        <taxon>Clostridiaceae</taxon>
        <taxon>Clostridium</taxon>
    </lineage>
</organism>
<dbReference type="Gene3D" id="3.40.640.10">
    <property type="entry name" value="Type I PLP-dependent aspartate aminotransferase-like (Major domain)"/>
    <property type="match status" value="1"/>
</dbReference>
<evidence type="ECO:0000256" key="3">
    <source>
        <dbReference type="ARBA" id="ARBA00012239"/>
    </source>
</evidence>
<evidence type="ECO:0000256" key="6">
    <source>
        <dbReference type="ARBA" id="ARBA00050776"/>
    </source>
</evidence>
<dbReference type="GO" id="GO:0031071">
    <property type="term" value="F:cysteine desulfurase activity"/>
    <property type="evidence" value="ECO:0007669"/>
    <property type="project" value="UniProtKB-EC"/>
</dbReference>
<dbReference type="Gene3D" id="3.90.1150.10">
    <property type="entry name" value="Aspartate Aminotransferase, domain 1"/>
    <property type="match status" value="1"/>
</dbReference>
<dbReference type="PANTHER" id="PTHR43586:SF8">
    <property type="entry name" value="CYSTEINE DESULFURASE 1, CHLOROPLASTIC"/>
    <property type="match status" value="1"/>
</dbReference>
<dbReference type="InterPro" id="IPR010970">
    <property type="entry name" value="Cys_dSase_SufS"/>
</dbReference>
<proteinExistence type="inferred from homology"/>
<evidence type="ECO:0000256" key="1">
    <source>
        <dbReference type="ARBA" id="ARBA00001933"/>
    </source>
</evidence>
<dbReference type="NCBIfam" id="TIGR01979">
    <property type="entry name" value="sufS"/>
    <property type="match status" value="1"/>
</dbReference>
<accession>W6N3U3</accession>
<keyword evidence="4 8" id="KW-0808">Transferase</keyword>
<dbReference type="InterPro" id="IPR015422">
    <property type="entry name" value="PyrdxlP-dep_Trfase_small"/>
</dbReference>
<keyword evidence="5" id="KW-0663">Pyridoxal phosphate</keyword>
<dbReference type="Proteomes" id="UP000019482">
    <property type="component" value="Unassembled WGS sequence"/>
</dbReference>
<gene>
    <name evidence="8" type="ORF">CTDIVETGP_1218</name>
</gene>
<reference evidence="8 9" key="1">
    <citation type="journal article" date="2015" name="Genome Announc.">
        <title>Draft Genome Sequence of Clostridium tyrobutyricum Strain DIVETGP, Isolated from Cow's Milk for Grana Padano Production.</title>
        <authorList>
            <person name="Soggiu A."/>
            <person name="Piras C."/>
            <person name="Gaiarsa S."/>
            <person name="Sassera D."/>
            <person name="Roncada P."/>
            <person name="Bendixen E."/>
            <person name="Brasca M."/>
            <person name="Bonizzi L."/>
        </authorList>
    </citation>
    <scope>NUCLEOTIDE SEQUENCE [LARGE SCALE GENOMIC DNA]</scope>
    <source>
        <strain evidence="8 9">DIVETGP</strain>
    </source>
</reference>
<dbReference type="InterPro" id="IPR015424">
    <property type="entry name" value="PyrdxlP-dep_Trfase"/>
</dbReference>
<protein>
    <recommendedName>
        <fullName evidence="3">cysteine desulfurase</fullName>
        <ecNumber evidence="3">2.8.1.7</ecNumber>
    </recommendedName>
</protein>
<dbReference type="GO" id="GO:0030170">
    <property type="term" value="F:pyridoxal phosphate binding"/>
    <property type="evidence" value="ECO:0007669"/>
    <property type="project" value="InterPro"/>
</dbReference>
<evidence type="ECO:0000259" key="7">
    <source>
        <dbReference type="Pfam" id="PF00266"/>
    </source>
</evidence>
<keyword evidence="9" id="KW-1185">Reference proteome</keyword>
<dbReference type="Pfam" id="PF00266">
    <property type="entry name" value="Aminotran_5"/>
    <property type="match status" value="1"/>
</dbReference>
<evidence type="ECO:0000256" key="5">
    <source>
        <dbReference type="ARBA" id="ARBA00022898"/>
    </source>
</evidence>
<dbReference type="InterPro" id="IPR015421">
    <property type="entry name" value="PyrdxlP-dep_Trfase_major"/>
</dbReference>
<sequence length="420" mass="47192">MDRVSLKNSNIDVKEIRKDFPILSIKVNNKDLVYFDNGATTQKPKAVMEAVRRYNEGLNGNPHRGAHYLGVTSTEAYESSREKVREFIGAEKASEIIFTRNATESLNLVAYSYGLNFINKGDEIVIPVSEHHSNILPWQMVARTKGAVLKYMYPNEDGRLTEEEYKSKITDKAKLVAIAQMSNVLGTKYQVKEISKYAHEKGALVLIDGAQSAPHMKVDVTDIDADFFVFSGHKMLASMGIGVLYAKERFLLEMPPFLRGGDMIEYVTEQDATFAELPFKFEAGTQNVEGAVSLSAAIDYLNSVGLDNIETYETELTEYALKKLSDIEYVTVYGPKDVKDRGGIVSFNIKDIHPHDVASILNNYGVAVRAGHHCAQPLMKYLKIQASARASFYFYNTREEIDKFVDAVKQVRKWLGYGRS</sequence>
<dbReference type="PANTHER" id="PTHR43586">
    <property type="entry name" value="CYSTEINE DESULFURASE"/>
    <property type="match status" value="1"/>
</dbReference>
<name>W6N3U3_CLOTY</name>
<dbReference type="CDD" id="cd06453">
    <property type="entry name" value="SufS_like"/>
    <property type="match status" value="1"/>
</dbReference>
<feature type="domain" description="Aminotransferase class V" evidence="7">
    <location>
        <begin position="33"/>
        <end position="404"/>
    </location>
</feature>
<evidence type="ECO:0000313" key="9">
    <source>
        <dbReference type="Proteomes" id="UP000019482"/>
    </source>
</evidence>
<dbReference type="EMBL" id="CBXI010000019">
    <property type="protein sequence ID" value="CDL91148.1"/>
    <property type="molecule type" value="Genomic_DNA"/>
</dbReference>
<evidence type="ECO:0000256" key="2">
    <source>
        <dbReference type="ARBA" id="ARBA00010447"/>
    </source>
</evidence>
<comment type="catalytic activity">
    <reaction evidence="6">
        <text>(sulfur carrier)-H + L-cysteine = (sulfur carrier)-SH + L-alanine</text>
        <dbReference type="Rhea" id="RHEA:43892"/>
        <dbReference type="Rhea" id="RHEA-COMP:14737"/>
        <dbReference type="Rhea" id="RHEA-COMP:14739"/>
        <dbReference type="ChEBI" id="CHEBI:29917"/>
        <dbReference type="ChEBI" id="CHEBI:35235"/>
        <dbReference type="ChEBI" id="CHEBI:57972"/>
        <dbReference type="ChEBI" id="CHEBI:64428"/>
        <dbReference type="EC" id="2.8.1.7"/>
    </reaction>
</comment>
<dbReference type="OrthoDB" id="9804366at2"/>
<evidence type="ECO:0000313" key="8">
    <source>
        <dbReference type="EMBL" id="CDL91148.1"/>
    </source>
</evidence>
<dbReference type="GeneID" id="29418537"/>
<evidence type="ECO:0000256" key="4">
    <source>
        <dbReference type="ARBA" id="ARBA00022679"/>
    </source>
</evidence>
<comment type="cofactor">
    <cofactor evidence="1">
        <name>pyridoxal 5'-phosphate</name>
        <dbReference type="ChEBI" id="CHEBI:597326"/>
    </cofactor>
</comment>
<dbReference type="SUPFAM" id="SSF53383">
    <property type="entry name" value="PLP-dependent transferases"/>
    <property type="match status" value="1"/>
</dbReference>
<comment type="caution">
    <text evidence="8">The sequence shown here is derived from an EMBL/GenBank/DDBJ whole genome shotgun (WGS) entry which is preliminary data.</text>
</comment>
<dbReference type="RefSeq" id="WP_017895488.1">
    <property type="nucleotide sequence ID" value="NZ_CBXI010000019.1"/>
</dbReference>
<dbReference type="GO" id="GO:0006534">
    <property type="term" value="P:cysteine metabolic process"/>
    <property type="evidence" value="ECO:0007669"/>
    <property type="project" value="InterPro"/>
</dbReference>